<feature type="transmembrane region" description="Helical" evidence="5">
    <location>
        <begin position="124"/>
        <end position="148"/>
    </location>
</feature>
<dbReference type="PANTHER" id="PTHR31906">
    <property type="entry name" value="PLASTID-LIPID-ASSOCIATED PROTEIN 4, CHLOROPLASTIC-RELATED"/>
    <property type="match status" value="1"/>
</dbReference>
<proteinExistence type="inferred from homology"/>
<gene>
    <name evidence="7" type="ORF">Dsin_024674</name>
</gene>
<comment type="similarity">
    <text evidence="2">Belongs to the PAP/fibrillin family.</text>
</comment>
<protein>
    <recommendedName>
        <fullName evidence="6">Plastid lipid-associated protein/fibrillin conserved domain-containing protein</fullName>
    </recommendedName>
</protein>
<sequence>MLVLKLGGLSFSCASGGLAAFGVTATLKSYQVEGVSWLILRFLLGLNRGLGSRQDAVETPLFGYLVIKEYNHYWMVFLVIYPVQLKLVTMLLTRHAKNEEKIWKVEFMMNVNTGKKIKVDEFKAGLATAVVVVVLFLSSLTVFVSAGWSGGGLSKLCLRSQTSAISLLTEIGASAGASVDSTRKNLAAAFVNAGFGQVMRVGTSIAILTKTVILHHTIPNRQNSQFRLQTALIFDCPTQLSALQHQQQQLLLQLHANKLFSAFVVVTLSIAGVEYDKEFIVHPTSDKNSADSIPLDSPHKEATQGLWQRCGFSNILSTSPSFEESVKGFFGVPSTKKSEIERLVQLLESQNPTPDPTLNPDKVGGCWKLVYSTVRILGYKRTKLRLREALKGVSLKVKGNEN</sequence>
<keyword evidence="8" id="KW-1185">Reference proteome</keyword>
<keyword evidence="5" id="KW-0812">Transmembrane</keyword>
<evidence type="ECO:0000259" key="6">
    <source>
        <dbReference type="Pfam" id="PF04755"/>
    </source>
</evidence>
<keyword evidence="4" id="KW-0809">Transit peptide</keyword>
<reference evidence="7" key="1">
    <citation type="journal article" date="2023" name="Plant J.">
        <title>Genome sequences and population genomics provide insights into the demographic history, inbreeding, and mutation load of two 'living fossil' tree species of Dipteronia.</title>
        <authorList>
            <person name="Feng Y."/>
            <person name="Comes H.P."/>
            <person name="Chen J."/>
            <person name="Zhu S."/>
            <person name="Lu R."/>
            <person name="Zhang X."/>
            <person name="Li P."/>
            <person name="Qiu J."/>
            <person name="Olsen K.M."/>
            <person name="Qiu Y."/>
        </authorList>
    </citation>
    <scope>NUCLEOTIDE SEQUENCE</scope>
    <source>
        <strain evidence="7">NBL</strain>
    </source>
</reference>
<dbReference type="InterPro" id="IPR006843">
    <property type="entry name" value="PAP/fibrillin_dom"/>
</dbReference>
<evidence type="ECO:0000256" key="1">
    <source>
        <dbReference type="ARBA" id="ARBA00004474"/>
    </source>
</evidence>
<name>A0AAD9ZVI3_9ROSI</name>
<feature type="transmembrane region" description="Helical" evidence="5">
    <location>
        <begin position="72"/>
        <end position="92"/>
    </location>
</feature>
<dbReference type="InterPro" id="IPR039633">
    <property type="entry name" value="PAP"/>
</dbReference>
<organism evidence="7 8">
    <name type="scientific">Dipteronia sinensis</name>
    <dbReference type="NCBI Taxonomy" id="43782"/>
    <lineage>
        <taxon>Eukaryota</taxon>
        <taxon>Viridiplantae</taxon>
        <taxon>Streptophyta</taxon>
        <taxon>Embryophyta</taxon>
        <taxon>Tracheophyta</taxon>
        <taxon>Spermatophyta</taxon>
        <taxon>Magnoliopsida</taxon>
        <taxon>eudicotyledons</taxon>
        <taxon>Gunneridae</taxon>
        <taxon>Pentapetalae</taxon>
        <taxon>rosids</taxon>
        <taxon>malvids</taxon>
        <taxon>Sapindales</taxon>
        <taxon>Sapindaceae</taxon>
        <taxon>Hippocastanoideae</taxon>
        <taxon>Acereae</taxon>
        <taxon>Dipteronia</taxon>
    </lineage>
</organism>
<dbReference type="EMBL" id="JANJYJ010000008">
    <property type="protein sequence ID" value="KAK3193364.1"/>
    <property type="molecule type" value="Genomic_DNA"/>
</dbReference>
<keyword evidence="5" id="KW-0472">Membrane</keyword>
<evidence type="ECO:0000313" key="7">
    <source>
        <dbReference type="EMBL" id="KAK3193364.1"/>
    </source>
</evidence>
<comment type="subcellular location">
    <subcellularLocation>
        <location evidence="1">Plastid</location>
    </subcellularLocation>
</comment>
<evidence type="ECO:0000256" key="3">
    <source>
        <dbReference type="ARBA" id="ARBA00022640"/>
    </source>
</evidence>
<dbReference type="AlphaFoldDB" id="A0AAD9ZVI3"/>
<evidence type="ECO:0000313" key="8">
    <source>
        <dbReference type="Proteomes" id="UP001281410"/>
    </source>
</evidence>
<evidence type="ECO:0000256" key="5">
    <source>
        <dbReference type="SAM" id="Phobius"/>
    </source>
</evidence>
<dbReference type="GO" id="GO:0009536">
    <property type="term" value="C:plastid"/>
    <property type="evidence" value="ECO:0007669"/>
    <property type="project" value="UniProtKB-SubCell"/>
</dbReference>
<dbReference type="Proteomes" id="UP001281410">
    <property type="component" value="Unassembled WGS sequence"/>
</dbReference>
<comment type="caution">
    <text evidence="7">The sequence shown here is derived from an EMBL/GenBank/DDBJ whole genome shotgun (WGS) entry which is preliminary data.</text>
</comment>
<evidence type="ECO:0000256" key="4">
    <source>
        <dbReference type="ARBA" id="ARBA00022946"/>
    </source>
</evidence>
<keyword evidence="3" id="KW-0934">Plastid</keyword>
<accession>A0AAD9ZVI3</accession>
<feature type="domain" description="Plastid lipid-associated protein/fibrillin conserved" evidence="6">
    <location>
        <begin position="333"/>
        <end position="375"/>
    </location>
</feature>
<dbReference type="Pfam" id="PF04755">
    <property type="entry name" value="PAP_fibrillin"/>
    <property type="match status" value="1"/>
</dbReference>
<keyword evidence="5" id="KW-1133">Transmembrane helix</keyword>
<evidence type="ECO:0000256" key="2">
    <source>
        <dbReference type="ARBA" id="ARBA00005845"/>
    </source>
</evidence>